<evidence type="ECO:0000313" key="2">
    <source>
        <dbReference type="Proteomes" id="UP000239939"/>
    </source>
</evidence>
<name>A0A2S7EAK7_9XANT</name>
<comment type="caution">
    <text evidence="1">The sequence shown here is derived from an EMBL/GenBank/DDBJ whole genome shotgun (WGS) entry which is preliminary data.</text>
</comment>
<organism evidence="1 2">
    <name type="scientific">Xanthomonas populi</name>
    <dbReference type="NCBI Taxonomy" id="53414"/>
    <lineage>
        <taxon>Bacteria</taxon>
        <taxon>Pseudomonadati</taxon>
        <taxon>Pseudomonadota</taxon>
        <taxon>Gammaproteobacteria</taxon>
        <taxon>Lysobacterales</taxon>
        <taxon>Lysobacteraceae</taxon>
        <taxon>Xanthomonas</taxon>
    </lineage>
</organism>
<evidence type="ECO:0000313" key="1">
    <source>
        <dbReference type="EMBL" id="PPU87175.1"/>
    </source>
</evidence>
<gene>
    <name evidence="1" type="ORF">XpopCFBP1817_18500</name>
</gene>
<proteinExistence type="predicted"/>
<dbReference type="Proteomes" id="UP000239939">
    <property type="component" value="Unassembled WGS sequence"/>
</dbReference>
<keyword evidence="2" id="KW-1185">Reference proteome</keyword>
<dbReference type="EMBL" id="MDEJ01000178">
    <property type="protein sequence ID" value="PPU87175.1"/>
    <property type="molecule type" value="Genomic_DNA"/>
</dbReference>
<accession>A0A2S7EAK7</accession>
<sequence>MEGLTEMKILLICPARLAKNLRVDTEQRQPSRKRGVDGKNKVRYTIRLASKETTKLTGSALRLIPMFFDSVRR</sequence>
<protein>
    <submittedName>
        <fullName evidence="1">Uncharacterized protein</fullName>
    </submittedName>
</protein>
<reference evidence="2" key="1">
    <citation type="submission" date="2016-08" db="EMBL/GenBank/DDBJ databases">
        <authorList>
            <person name="Merda D."/>
            <person name="Briand M."/>
            <person name="Taghouti G."/>
            <person name="Carrere S."/>
            <person name="Gouzy J."/>
            <person name="Portier P."/>
            <person name="Jacques M.-A."/>
            <person name="Fischer-Le Saux M."/>
        </authorList>
    </citation>
    <scope>NUCLEOTIDE SEQUENCE [LARGE SCALE GENOMIC DNA]</scope>
    <source>
        <strain evidence="2">CFBP1817</strain>
    </source>
</reference>
<dbReference type="AlphaFoldDB" id="A0A2S7EAK7"/>